<evidence type="ECO:0000256" key="2">
    <source>
        <dbReference type="ARBA" id="ARBA00022527"/>
    </source>
</evidence>
<dbReference type="Pfam" id="PF00069">
    <property type="entry name" value="Pkinase"/>
    <property type="match status" value="1"/>
</dbReference>
<dbReference type="PROSITE" id="PS50011">
    <property type="entry name" value="PROTEIN_KINASE_DOM"/>
    <property type="match status" value="1"/>
</dbReference>
<name>A0A5D3F927_9ACTN</name>
<keyword evidence="11" id="KW-1185">Reference proteome</keyword>
<evidence type="ECO:0000256" key="6">
    <source>
        <dbReference type="ARBA" id="ARBA00022840"/>
    </source>
</evidence>
<dbReference type="InterPro" id="IPR058053">
    <property type="entry name" value="RamC_C"/>
</dbReference>
<reference evidence="10 11" key="1">
    <citation type="submission" date="2019-08" db="EMBL/GenBank/DDBJ databases">
        <title>Actinomadura sp. nov. CYP1-5 isolated from mountain soil.</title>
        <authorList>
            <person name="Songsumanus A."/>
            <person name="Kuncharoen N."/>
            <person name="Kudo T."/>
            <person name="Yuki M."/>
            <person name="Igarashi Y."/>
            <person name="Tanasupawat S."/>
        </authorList>
    </citation>
    <scope>NUCLEOTIDE SEQUENCE [LARGE SCALE GENOMIC DNA]</scope>
    <source>
        <strain evidence="10 11">CYP1-5</strain>
    </source>
</reference>
<dbReference type="InterPro" id="IPR011009">
    <property type="entry name" value="Kinase-like_dom_sf"/>
</dbReference>
<evidence type="ECO:0000256" key="5">
    <source>
        <dbReference type="ARBA" id="ARBA00022777"/>
    </source>
</evidence>
<proteinExistence type="predicted"/>
<dbReference type="SUPFAM" id="SSF56112">
    <property type="entry name" value="Protein kinase-like (PK-like)"/>
    <property type="match status" value="1"/>
</dbReference>
<dbReference type="RefSeq" id="WP_148766863.1">
    <property type="nucleotide sequence ID" value="NZ_VSRQ01000008.1"/>
</dbReference>
<dbReference type="NCBIfam" id="NF038151">
    <property type="entry name" value="lanthi_synth_III"/>
    <property type="match status" value="1"/>
</dbReference>
<dbReference type="InterPro" id="IPR007822">
    <property type="entry name" value="LANC-like"/>
</dbReference>
<comment type="catalytic activity">
    <reaction evidence="7">
        <text>L-threonyl-[protein] + ATP = O-phospho-L-threonyl-[protein] + ADP + H(+)</text>
        <dbReference type="Rhea" id="RHEA:46608"/>
        <dbReference type="Rhea" id="RHEA-COMP:11060"/>
        <dbReference type="Rhea" id="RHEA-COMP:11605"/>
        <dbReference type="ChEBI" id="CHEBI:15378"/>
        <dbReference type="ChEBI" id="CHEBI:30013"/>
        <dbReference type="ChEBI" id="CHEBI:30616"/>
        <dbReference type="ChEBI" id="CHEBI:61977"/>
        <dbReference type="ChEBI" id="CHEBI:456216"/>
        <dbReference type="EC" id="2.7.11.1"/>
    </reaction>
</comment>
<dbReference type="Gene3D" id="1.50.10.20">
    <property type="match status" value="1"/>
</dbReference>
<dbReference type="InterPro" id="IPR057929">
    <property type="entry name" value="RamC_N"/>
</dbReference>
<dbReference type="SUPFAM" id="SSF158745">
    <property type="entry name" value="LanC-like"/>
    <property type="match status" value="1"/>
</dbReference>
<comment type="catalytic activity">
    <reaction evidence="8">
        <text>L-seryl-[protein] + ATP = O-phospho-L-seryl-[protein] + ADP + H(+)</text>
        <dbReference type="Rhea" id="RHEA:17989"/>
        <dbReference type="Rhea" id="RHEA-COMP:9863"/>
        <dbReference type="Rhea" id="RHEA-COMP:11604"/>
        <dbReference type="ChEBI" id="CHEBI:15378"/>
        <dbReference type="ChEBI" id="CHEBI:29999"/>
        <dbReference type="ChEBI" id="CHEBI:30616"/>
        <dbReference type="ChEBI" id="CHEBI:83421"/>
        <dbReference type="ChEBI" id="CHEBI:456216"/>
        <dbReference type="EC" id="2.7.11.1"/>
    </reaction>
</comment>
<keyword evidence="4" id="KW-0547">Nucleotide-binding</keyword>
<dbReference type="SMART" id="SM00220">
    <property type="entry name" value="S_TKc"/>
    <property type="match status" value="1"/>
</dbReference>
<dbReference type="GO" id="GO:0031179">
    <property type="term" value="P:peptide modification"/>
    <property type="evidence" value="ECO:0007669"/>
    <property type="project" value="InterPro"/>
</dbReference>
<dbReference type="GO" id="GO:0005524">
    <property type="term" value="F:ATP binding"/>
    <property type="evidence" value="ECO:0007669"/>
    <property type="project" value="UniProtKB-KW"/>
</dbReference>
<keyword evidence="5 10" id="KW-0418">Kinase</keyword>
<evidence type="ECO:0000313" key="11">
    <source>
        <dbReference type="Proteomes" id="UP000323505"/>
    </source>
</evidence>
<dbReference type="EMBL" id="VSRQ01000008">
    <property type="protein sequence ID" value="TYK44609.1"/>
    <property type="molecule type" value="Genomic_DNA"/>
</dbReference>
<accession>A0A5D3F927</accession>
<dbReference type="InterPro" id="IPR053524">
    <property type="entry name" value="Aerial_hyphae_peptide-synth"/>
</dbReference>
<dbReference type="AlphaFoldDB" id="A0A5D3F927"/>
<dbReference type="PANTHER" id="PTHR24363:SF0">
    <property type="entry name" value="SERINE_THREONINE KINASE LIKE DOMAIN CONTAINING 1"/>
    <property type="match status" value="1"/>
</dbReference>
<protein>
    <recommendedName>
        <fullName evidence="1">non-specific serine/threonine protein kinase</fullName>
        <ecNumber evidence="1">2.7.11.1</ecNumber>
    </recommendedName>
</protein>
<dbReference type="SMART" id="SM01260">
    <property type="entry name" value="LANC_like"/>
    <property type="match status" value="1"/>
</dbReference>
<dbReference type="GO" id="GO:0004674">
    <property type="term" value="F:protein serine/threonine kinase activity"/>
    <property type="evidence" value="ECO:0007669"/>
    <property type="project" value="UniProtKB-KW"/>
</dbReference>
<evidence type="ECO:0000256" key="1">
    <source>
        <dbReference type="ARBA" id="ARBA00012513"/>
    </source>
</evidence>
<evidence type="ECO:0000256" key="4">
    <source>
        <dbReference type="ARBA" id="ARBA00022741"/>
    </source>
</evidence>
<keyword evidence="3" id="KW-0808">Transferase</keyword>
<evidence type="ECO:0000259" key="9">
    <source>
        <dbReference type="PROSITE" id="PS50011"/>
    </source>
</evidence>
<dbReference type="EC" id="2.7.11.1" evidence="1"/>
<evidence type="ECO:0000256" key="8">
    <source>
        <dbReference type="ARBA" id="ARBA00048679"/>
    </source>
</evidence>
<comment type="caution">
    <text evidence="10">The sequence shown here is derived from an EMBL/GenBank/DDBJ whole genome shotgun (WGS) entry which is preliminary data.</text>
</comment>
<keyword evidence="6" id="KW-0067">ATP-binding</keyword>
<organism evidence="10 11">
    <name type="scientific">Actinomadura decatromicini</name>
    <dbReference type="NCBI Taxonomy" id="2604572"/>
    <lineage>
        <taxon>Bacteria</taxon>
        <taxon>Bacillati</taxon>
        <taxon>Actinomycetota</taxon>
        <taxon>Actinomycetes</taxon>
        <taxon>Streptosporangiales</taxon>
        <taxon>Thermomonosporaceae</taxon>
        <taxon>Actinomadura</taxon>
    </lineage>
</organism>
<evidence type="ECO:0000256" key="3">
    <source>
        <dbReference type="ARBA" id="ARBA00022679"/>
    </source>
</evidence>
<dbReference type="Proteomes" id="UP000323505">
    <property type="component" value="Unassembled WGS sequence"/>
</dbReference>
<evidence type="ECO:0000313" key="10">
    <source>
        <dbReference type="EMBL" id="TYK44609.1"/>
    </source>
</evidence>
<dbReference type="CDD" id="cd04791">
    <property type="entry name" value="LanC_SerThrkinase"/>
    <property type="match status" value="1"/>
</dbReference>
<gene>
    <name evidence="10" type="ORF">FXF68_34760</name>
</gene>
<feature type="domain" description="Protein kinase" evidence="9">
    <location>
        <begin position="226"/>
        <end position="494"/>
    </location>
</feature>
<evidence type="ECO:0000256" key="7">
    <source>
        <dbReference type="ARBA" id="ARBA00047899"/>
    </source>
</evidence>
<dbReference type="InterPro" id="IPR000719">
    <property type="entry name" value="Prot_kinase_dom"/>
</dbReference>
<dbReference type="Gene3D" id="1.10.510.10">
    <property type="entry name" value="Transferase(Phosphotransferase) domain 1"/>
    <property type="match status" value="1"/>
</dbReference>
<sequence>MPTELFLAADPLFADTVENVDDADTRFQPPTPPATPAASGWARIEKGGWVQFAERGATLPDQGWKIHVSATPTDAAKVVDTVCGYCFEHGLSLKFLRSKRIMEILNGKGAARGSSGKLITVYPPENRLEETLNDLSELLNGVEGPYILSDLRWDAGPLYVRYGGFKSLSCFSGEGEHVPAIRDPAGRLTPDFRGPAFKPPPWAPVPPFIEARIKARRQKAAKPFPYRVEKALRLSNAGGVYRATELESGRTVVLREARPHAGLDAAGDDAVARLLRARSVLERLDGVDFVPKVLAHRMHWEHHFLVEELVEGESLQEAVAKRHPLRAPGHTAASRAEYARWALPVLERVESALAVLHERGIVFGDLQLGNVIVRPDGRVCLVDFETAREIGDGSAPGLATPGFAAPWARSGFDPDHYALDCLRLVLFLPVTQLIGLDPAKAGVLVGATEQLFPLPPGFGRGLRDRLAPPPEWTRRTSRHRACARRSGLAAPPWPGTPEAPSWTPVLDAMRDAIVCSATPWRDDRLFPGDPRHFDGQGATLAFGAAGVLHALHATGRTGYPGFDEHVDWLVRASERLDAPRAGLCDGLAGVACVLAELGREDEALAALDRLRRLDLRGSAAGLFGGLAGIGLGLLRLGDTLTGGGLDDDEAIRIADRLARLVAGDADGVAPVTRPGLMHGWSGIALLLIRLAADRPHYLDAAATALARDIAHCGVPADGCLQVRDGAGWRLDLTAGGAGIAVALREYLAHRPDDEHYRRVLDAVHAGLRMDLVASAGLLDGRAGVLAVLARACGGGDPAVGAHLRRLGWHAVRFHQHLAFPTDDLARLSMDLGTGTAGVLIAVHGALADRDPLAWLGGAPASAKASATWA</sequence>
<keyword evidence="2" id="KW-0723">Serine/threonine-protein kinase</keyword>
<dbReference type="PANTHER" id="PTHR24363">
    <property type="entry name" value="SERINE/THREONINE PROTEIN KINASE"/>
    <property type="match status" value="1"/>
</dbReference>
<dbReference type="Pfam" id="PF25816">
    <property type="entry name" value="RamC_N"/>
    <property type="match status" value="1"/>
</dbReference>